<evidence type="ECO:0008006" key="5">
    <source>
        <dbReference type="Google" id="ProtNLM"/>
    </source>
</evidence>
<dbReference type="AlphaFoldDB" id="A0AA91RH69"/>
<keyword evidence="2" id="KW-0812">Transmembrane</keyword>
<evidence type="ECO:0000313" key="3">
    <source>
        <dbReference type="EMBL" id="ORA35457.1"/>
    </source>
</evidence>
<feature type="transmembrane region" description="Helical" evidence="2">
    <location>
        <begin position="20"/>
        <end position="41"/>
    </location>
</feature>
<keyword evidence="2" id="KW-0472">Membrane</keyword>
<evidence type="ECO:0000256" key="1">
    <source>
        <dbReference type="SAM" id="MobiDB-lite"/>
    </source>
</evidence>
<feature type="region of interest" description="Disordered" evidence="1">
    <location>
        <begin position="316"/>
        <end position="336"/>
    </location>
</feature>
<dbReference type="RefSeq" id="WP_083132727.1">
    <property type="nucleotide sequence ID" value="NZ_AP022607.1"/>
</dbReference>
<feature type="transmembrane region" description="Helical" evidence="2">
    <location>
        <begin position="214"/>
        <end position="234"/>
    </location>
</feature>
<evidence type="ECO:0000313" key="4">
    <source>
        <dbReference type="Proteomes" id="UP000192441"/>
    </source>
</evidence>
<organism evidence="3 4">
    <name type="scientific">Mycobacterium branderi</name>
    <dbReference type="NCBI Taxonomy" id="43348"/>
    <lineage>
        <taxon>Bacteria</taxon>
        <taxon>Bacillati</taxon>
        <taxon>Actinomycetota</taxon>
        <taxon>Actinomycetes</taxon>
        <taxon>Mycobacteriales</taxon>
        <taxon>Mycobacteriaceae</taxon>
        <taxon>Mycobacterium</taxon>
    </lineage>
</organism>
<feature type="transmembrane region" description="Helical" evidence="2">
    <location>
        <begin position="154"/>
        <end position="171"/>
    </location>
</feature>
<accession>A0AA91RH69</accession>
<protein>
    <recommendedName>
        <fullName evidence="5">Integral membrane protein</fullName>
    </recommendedName>
</protein>
<name>A0AA91RH69_9MYCO</name>
<keyword evidence="2" id="KW-1133">Transmembrane helix</keyword>
<sequence length="363" mass="40027">MNSQTMWARMVVAPWWARWLVNGLVSAVMLTAIVAALFPGFVGRTGWLWALVSLAGLSLAVAGPMVYLEKPVRHQYAAALTGLNLEQRSQVSRALRRGEVPSDPRVLASAIRVGTVSLAYLRRATRWQTTAKWWMPAMYLVLAVLAFVDNDIRRGLLWTGFTVYFATYFAWTSYKARRLPQNVELLRAAATDIPEAAAAASETEDSVVLPPRRILATLLVIAVAGIGFGTIGYLSGAFESHTAGLTPECHTASDVVDFIYAHRDMLDPNLITAGDPDLSRYQDWSNQLQNYARQPSTPEVSRHLRRIAELSAQAVSQVQDIRKDPGASPSPDAIHDQKTAYQNTVNELVSEEKDLVSACHPHS</sequence>
<dbReference type="Proteomes" id="UP000192441">
    <property type="component" value="Unassembled WGS sequence"/>
</dbReference>
<dbReference type="EMBL" id="MVHM01000012">
    <property type="protein sequence ID" value="ORA35457.1"/>
    <property type="molecule type" value="Genomic_DNA"/>
</dbReference>
<evidence type="ECO:0000256" key="2">
    <source>
        <dbReference type="SAM" id="Phobius"/>
    </source>
</evidence>
<reference evidence="3 4" key="1">
    <citation type="submission" date="2016-12" db="EMBL/GenBank/DDBJ databases">
        <title>The new phylogeny of genus Mycobacterium.</title>
        <authorList>
            <person name="Tortoli E."/>
            <person name="Trovato A."/>
            <person name="Cirillo D.M."/>
        </authorList>
    </citation>
    <scope>NUCLEOTIDE SEQUENCE [LARGE SCALE GENOMIC DNA]</scope>
    <source>
        <strain evidence="3 4">DSM 44624</strain>
    </source>
</reference>
<gene>
    <name evidence="3" type="ORF">BST20_17860</name>
</gene>
<proteinExistence type="predicted"/>
<feature type="transmembrane region" description="Helical" evidence="2">
    <location>
        <begin position="131"/>
        <end position="148"/>
    </location>
</feature>
<comment type="caution">
    <text evidence="3">The sequence shown here is derived from an EMBL/GenBank/DDBJ whole genome shotgun (WGS) entry which is preliminary data.</text>
</comment>
<feature type="transmembrane region" description="Helical" evidence="2">
    <location>
        <begin position="47"/>
        <end position="68"/>
    </location>
</feature>